<dbReference type="InterPro" id="IPR011992">
    <property type="entry name" value="EF-hand-dom_pair"/>
</dbReference>
<dbReference type="GO" id="GO:1990246">
    <property type="term" value="C:uniplex complex"/>
    <property type="evidence" value="ECO:0007669"/>
    <property type="project" value="TreeGrafter"/>
</dbReference>
<keyword evidence="8" id="KW-0472">Membrane</keyword>
<accession>A0A6G0U0M6</accession>
<evidence type="ECO:0000259" key="10">
    <source>
        <dbReference type="PROSITE" id="PS50222"/>
    </source>
</evidence>
<dbReference type="GO" id="GO:0036444">
    <property type="term" value="P:calcium import into the mitochondrion"/>
    <property type="evidence" value="ECO:0007669"/>
    <property type="project" value="UniProtKB-ARBA"/>
</dbReference>
<sequence length="558" mass="63923">MNSSKVLRCSIQLTKLHKINNIPVGRRFSTNSQLLQQYSKVAGIAGAGIISIIAYGLTSDYKVYAYSKKHRENDEYLSGLHLTSREKRFIKFASVEYHGQLYMTPQDFLESFVDEQPRARLQRHLMVDKDLEEIRDKVPGLKKGSSQLFRTLRDKGIISYTEYLFLLSVLTKPQSGFRIAFNMFDTDGNHRVDKNEFLVIIRLLAGKPAFRIDLNKHAKEIMEKIFSQSWKDKHGVEDDKSDTNKIDANDFVDDAQGLQKKHLVDTTLIVHFFGKKGDNVLLYEDFRNFMENLQTEVLEMEFQQFAKGGDTISEMDFAKILLRYTHLDTNLCDTYLDRLLERIKMDKGIPPGISFDEFKVFCQFLNNLEDFTIAMRMYTLADHPISKDEFHRAVKICTGTSLSKHLVHTVFAIFDEDGDGQLSYREFIAIMKDRLNRGFKNKNHGKIASVKLLNDFGRLLKKLCILANDSIAEPSTTSMTTKPIIGKSDSSVEAIFTAIAPPRLWPIKTIDGILSGYDLPKRDHVRALNPPPWSKTISTDSTLPNDKTSVQTRNELLY</sequence>
<evidence type="ECO:0000256" key="3">
    <source>
        <dbReference type="ARBA" id="ARBA00022737"/>
    </source>
</evidence>
<dbReference type="GO" id="GO:0005509">
    <property type="term" value="F:calcium ion binding"/>
    <property type="evidence" value="ECO:0007669"/>
    <property type="project" value="InterPro"/>
</dbReference>
<dbReference type="PROSITE" id="PS50222">
    <property type="entry name" value="EF_HAND_2"/>
    <property type="match status" value="2"/>
</dbReference>
<dbReference type="EMBL" id="VYZN01000013">
    <property type="protein sequence ID" value="KAE9541227.1"/>
    <property type="molecule type" value="Genomic_DNA"/>
</dbReference>
<evidence type="ECO:0000313" key="12">
    <source>
        <dbReference type="Proteomes" id="UP000475862"/>
    </source>
</evidence>
<evidence type="ECO:0000256" key="9">
    <source>
        <dbReference type="SAM" id="MobiDB-lite"/>
    </source>
</evidence>
<feature type="compositionally biased region" description="Polar residues" evidence="9">
    <location>
        <begin position="535"/>
        <end position="553"/>
    </location>
</feature>
<gene>
    <name evidence="11" type="ORF">AGLY_004472</name>
</gene>
<evidence type="ECO:0000256" key="5">
    <source>
        <dbReference type="ARBA" id="ARBA00022837"/>
    </source>
</evidence>
<dbReference type="SUPFAM" id="SSF47473">
    <property type="entry name" value="EF-hand"/>
    <property type="match status" value="2"/>
</dbReference>
<evidence type="ECO:0000256" key="8">
    <source>
        <dbReference type="ARBA" id="ARBA00023136"/>
    </source>
</evidence>
<dbReference type="Pfam" id="PF13499">
    <property type="entry name" value="EF-hand_7"/>
    <property type="match status" value="1"/>
</dbReference>
<evidence type="ECO:0000256" key="6">
    <source>
        <dbReference type="ARBA" id="ARBA00022946"/>
    </source>
</evidence>
<dbReference type="OrthoDB" id="5859791at2759"/>
<dbReference type="InterPro" id="IPR039800">
    <property type="entry name" value="MICU1/2/3"/>
</dbReference>
<dbReference type="SMART" id="SM00054">
    <property type="entry name" value="EFh"/>
    <property type="match status" value="2"/>
</dbReference>
<feature type="region of interest" description="Disordered" evidence="9">
    <location>
        <begin position="529"/>
        <end position="553"/>
    </location>
</feature>
<feature type="domain" description="EF-hand" evidence="10">
    <location>
        <begin position="172"/>
        <end position="207"/>
    </location>
</feature>
<dbReference type="PROSITE" id="PS00018">
    <property type="entry name" value="EF_HAND_1"/>
    <property type="match status" value="3"/>
</dbReference>
<keyword evidence="6" id="KW-0809">Transit peptide</keyword>
<dbReference type="GO" id="GO:0005758">
    <property type="term" value="C:mitochondrial intermembrane space"/>
    <property type="evidence" value="ECO:0007669"/>
    <property type="project" value="UniProtKB-SubCell"/>
</dbReference>
<dbReference type="PANTHER" id="PTHR12294">
    <property type="entry name" value="EF HAND DOMAIN FAMILY A1,A2-RELATED"/>
    <property type="match status" value="1"/>
</dbReference>
<dbReference type="Proteomes" id="UP000475862">
    <property type="component" value="Unassembled WGS sequence"/>
</dbReference>
<keyword evidence="3" id="KW-0677">Repeat</keyword>
<evidence type="ECO:0000313" key="11">
    <source>
        <dbReference type="EMBL" id="KAE9541227.1"/>
    </source>
</evidence>
<dbReference type="GO" id="GO:0051560">
    <property type="term" value="P:mitochondrial calcium ion homeostasis"/>
    <property type="evidence" value="ECO:0007669"/>
    <property type="project" value="TreeGrafter"/>
</dbReference>
<comment type="subcellular location">
    <subcellularLocation>
        <location evidence="1">Mitochondrion inner membrane</location>
    </subcellularLocation>
    <subcellularLocation>
        <location evidence="2">Mitochondrion intermembrane space</location>
    </subcellularLocation>
</comment>
<evidence type="ECO:0000256" key="1">
    <source>
        <dbReference type="ARBA" id="ARBA00004273"/>
    </source>
</evidence>
<keyword evidence="7" id="KW-0496">Mitochondrion</keyword>
<feature type="non-terminal residue" evidence="11">
    <location>
        <position position="558"/>
    </location>
</feature>
<feature type="domain" description="EF-hand" evidence="10">
    <location>
        <begin position="402"/>
        <end position="437"/>
    </location>
</feature>
<evidence type="ECO:0000256" key="2">
    <source>
        <dbReference type="ARBA" id="ARBA00004569"/>
    </source>
</evidence>
<dbReference type="InterPro" id="IPR018247">
    <property type="entry name" value="EF_Hand_1_Ca_BS"/>
</dbReference>
<dbReference type="AlphaFoldDB" id="A0A6G0U0M6"/>
<keyword evidence="5" id="KW-0106">Calcium</keyword>
<comment type="caution">
    <text evidence="11">The sequence shown here is derived from an EMBL/GenBank/DDBJ whole genome shotgun (WGS) entry which is preliminary data.</text>
</comment>
<evidence type="ECO:0000256" key="7">
    <source>
        <dbReference type="ARBA" id="ARBA00023128"/>
    </source>
</evidence>
<protein>
    <recommendedName>
        <fullName evidence="10">EF-hand domain-containing protein</fullName>
    </recommendedName>
</protein>
<reference evidence="11 12" key="1">
    <citation type="submission" date="2019-08" db="EMBL/GenBank/DDBJ databases">
        <title>The genome of the soybean aphid Biotype 1, its phylome, world population structure and adaptation to the North American continent.</title>
        <authorList>
            <person name="Giordano R."/>
            <person name="Donthu R.K."/>
            <person name="Hernandez A.G."/>
            <person name="Wright C.L."/>
            <person name="Zimin A.V."/>
        </authorList>
    </citation>
    <scope>NUCLEOTIDE SEQUENCE [LARGE SCALE GENOMIC DNA]</scope>
    <source>
        <tissue evidence="11">Whole aphids</tissue>
    </source>
</reference>
<organism evidence="11 12">
    <name type="scientific">Aphis glycines</name>
    <name type="common">Soybean aphid</name>
    <dbReference type="NCBI Taxonomy" id="307491"/>
    <lineage>
        <taxon>Eukaryota</taxon>
        <taxon>Metazoa</taxon>
        <taxon>Ecdysozoa</taxon>
        <taxon>Arthropoda</taxon>
        <taxon>Hexapoda</taxon>
        <taxon>Insecta</taxon>
        <taxon>Pterygota</taxon>
        <taxon>Neoptera</taxon>
        <taxon>Paraneoptera</taxon>
        <taxon>Hemiptera</taxon>
        <taxon>Sternorrhyncha</taxon>
        <taxon>Aphidomorpha</taxon>
        <taxon>Aphidoidea</taxon>
        <taxon>Aphididae</taxon>
        <taxon>Aphidini</taxon>
        <taxon>Aphis</taxon>
        <taxon>Aphis</taxon>
    </lineage>
</organism>
<keyword evidence="4" id="KW-0999">Mitochondrion inner membrane</keyword>
<name>A0A6G0U0M6_APHGL</name>
<dbReference type="Gene3D" id="1.10.238.10">
    <property type="entry name" value="EF-hand"/>
    <property type="match status" value="3"/>
</dbReference>
<dbReference type="InterPro" id="IPR002048">
    <property type="entry name" value="EF_hand_dom"/>
</dbReference>
<dbReference type="PANTHER" id="PTHR12294:SF13">
    <property type="entry name" value="MITOCHONDRIAL CALCIUM UPTAKE 3, ISOFORM D"/>
    <property type="match status" value="1"/>
</dbReference>
<evidence type="ECO:0000256" key="4">
    <source>
        <dbReference type="ARBA" id="ARBA00022792"/>
    </source>
</evidence>
<proteinExistence type="predicted"/>
<keyword evidence="12" id="KW-1185">Reference proteome</keyword>